<dbReference type="PANTHER" id="PTHR22602">
    <property type="entry name" value="TRANSFERASE CAF17, MITOCHONDRIAL-RELATED"/>
    <property type="match status" value="1"/>
</dbReference>
<dbReference type="GO" id="GO:0016226">
    <property type="term" value="P:iron-sulfur cluster assembly"/>
    <property type="evidence" value="ECO:0007669"/>
    <property type="project" value="TreeGrafter"/>
</dbReference>
<dbReference type="Pfam" id="PF25455">
    <property type="entry name" value="Beta-barrel_CAF17_C"/>
    <property type="match status" value="1"/>
</dbReference>
<comment type="caution">
    <text evidence="7">The sequence shown here is derived from an EMBL/GenBank/DDBJ whole genome shotgun (WGS) entry which is preliminary data.</text>
</comment>
<comment type="similarity">
    <text evidence="4">Belongs to the GcvT family. CAF17/IBA57 subfamily.</text>
</comment>
<feature type="domain" description="CAF17 C-terminal" evidence="6">
    <location>
        <begin position="250"/>
        <end position="345"/>
    </location>
</feature>
<keyword evidence="3" id="KW-0496">Mitochondrion</keyword>
<evidence type="ECO:0000256" key="3">
    <source>
        <dbReference type="ARBA" id="ARBA00023128"/>
    </source>
</evidence>
<keyword evidence="2" id="KW-0809">Transit peptide</keyword>
<feature type="compositionally biased region" description="Basic and acidic residues" evidence="5">
    <location>
        <begin position="348"/>
        <end position="358"/>
    </location>
</feature>
<dbReference type="GO" id="GO:0005759">
    <property type="term" value="C:mitochondrial matrix"/>
    <property type="evidence" value="ECO:0007669"/>
    <property type="project" value="TreeGrafter"/>
</dbReference>
<evidence type="ECO:0000256" key="4">
    <source>
        <dbReference type="ARBA" id="ARBA00093447"/>
    </source>
</evidence>
<proteinExistence type="inferred from homology"/>
<dbReference type="InterPro" id="IPR027266">
    <property type="entry name" value="TrmE/GcvT-like"/>
</dbReference>
<gene>
    <name evidence="7" type="ORF">E3P99_00169</name>
</gene>
<keyword evidence="8" id="KW-1185">Reference proteome</keyword>
<name>A0A4T0G1X7_9BASI</name>
<dbReference type="SUPFAM" id="SSF103025">
    <property type="entry name" value="Folate-binding domain"/>
    <property type="match status" value="1"/>
</dbReference>
<organism evidence="7 8">
    <name type="scientific">Wallemia hederae</name>
    <dbReference type="NCBI Taxonomy" id="1540922"/>
    <lineage>
        <taxon>Eukaryota</taxon>
        <taxon>Fungi</taxon>
        <taxon>Dikarya</taxon>
        <taxon>Basidiomycota</taxon>
        <taxon>Wallemiomycotina</taxon>
        <taxon>Wallemiomycetes</taxon>
        <taxon>Wallemiales</taxon>
        <taxon>Wallemiaceae</taxon>
        <taxon>Wallemia</taxon>
    </lineage>
</organism>
<dbReference type="InterPro" id="IPR057460">
    <property type="entry name" value="CAF17_C"/>
</dbReference>
<dbReference type="Proteomes" id="UP000310189">
    <property type="component" value="Unassembled WGS sequence"/>
</dbReference>
<evidence type="ECO:0000256" key="1">
    <source>
        <dbReference type="ARBA" id="ARBA00004173"/>
    </source>
</evidence>
<feature type="region of interest" description="Disordered" evidence="5">
    <location>
        <begin position="344"/>
        <end position="367"/>
    </location>
</feature>
<dbReference type="NCBIfam" id="TIGR03317">
    <property type="entry name" value="ygfZ_signature"/>
    <property type="match status" value="1"/>
</dbReference>
<dbReference type="OrthoDB" id="191995at2759"/>
<dbReference type="Gene3D" id="3.30.1360.120">
    <property type="entry name" value="Probable tRNA modification gtpase trme, domain 1"/>
    <property type="match status" value="1"/>
</dbReference>
<dbReference type="AlphaFoldDB" id="A0A4T0G1X7"/>
<reference evidence="7 8" key="1">
    <citation type="submission" date="2019-03" db="EMBL/GenBank/DDBJ databases">
        <title>Sequencing 23 genomes of Wallemia ichthyophaga.</title>
        <authorList>
            <person name="Gostincar C."/>
        </authorList>
    </citation>
    <scope>NUCLEOTIDE SEQUENCE [LARGE SCALE GENOMIC DNA]</scope>
    <source>
        <strain evidence="7 8">EXF-5753</strain>
    </source>
</reference>
<dbReference type="PANTHER" id="PTHR22602:SF0">
    <property type="entry name" value="TRANSFERASE CAF17, MITOCHONDRIAL-RELATED"/>
    <property type="match status" value="1"/>
</dbReference>
<dbReference type="EMBL" id="SPNW01000002">
    <property type="protein sequence ID" value="TIA93386.1"/>
    <property type="molecule type" value="Genomic_DNA"/>
</dbReference>
<protein>
    <recommendedName>
        <fullName evidence="6">CAF17 C-terminal domain-containing protein</fullName>
    </recommendedName>
</protein>
<sequence>MLAFHKGQSQLMALYGILRADRAIYHKRPCPLVLNVNFQQQIRNPKGMKIPLSLRSVISIHGKDSPKFLNGICTQVIPSHADGGRYAAFLSPHGRMLYDTFIYPTADDSFLLDVDKRISSNVLALCKKYQLRSKVRIKSVDDAAVYSSSSGAVNGTLASMPDPRVPSEYGLGERIIASAAEAQEGEAAPHSEYLRKRYTLGVPEGIDDIWPEKSLPLECNLDYMNGVNFKKGCYVGQELTIRTQHTGVVRKRVLPMTLSLKGGVGNTSNQEVPPPATNIYAQLPNLRTPKQVGKVGGMLPNADGSYSGVGLLRLEMLVRAPHSLFVKGDGDTQWQVRTEMPSWWPSDPKTDGILREAEGGSTSTDSD</sequence>
<evidence type="ECO:0000256" key="2">
    <source>
        <dbReference type="ARBA" id="ARBA00022946"/>
    </source>
</evidence>
<evidence type="ECO:0000313" key="7">
    <source>
        <dbReference type="EMBL" id="TIA93386.1"/>
    </source>
</evidence>
<evidence type="ECO:0000259" key="6">
    <source>
        <dbReference type="Pfam" id="PF25455"/>
    </source>
</evidence>
<comment type="subcellular location">
    <subcellularLocation>
        <location evidence="1">Mitochondrion</location>
    </subcellularLocation>
</comment>
<dbReference type="InterPro" id="IPR045179">
    <property type="entry name" value="YgfZ/GcvT"/>
</dbReference>
<evidence type="ECO:0000313" key="8">
    <source>
        <dbReference type="Proteomes" id="UP000310189"/>
    </source>
</evidence>
<evidence type="ECO:0000256" key="5">
    <source>
        <dbReference type="SAM" id="MobiDB-lite"/>
    </source>
</evidence>
<dbReference type="Gene3D" id="2.40.30.160">
    <property type="match status" value="1"/>
</dbReference>
<dbReference type="InterPro" id="IPR017703">
    <property type="entry name" value="YgfZ/GCV_T_CS"/>
</dbReference>
<accession>A0A4T0G1X7</accession>